<dbReference type="InterPro" id="IPR001054">
    <property type="entry name" value="A/G_cyclase"/>
</dbReference>
<evidence type="ECO:0000256" key="2">
    <source>
        <dbReference type="ARBA" id="ARBA00004370"/>
    </source>
</evidence>
<keyword evidence="3" id="KW-0812">Transmembrane</keyword>
<dbReference type="GO" id="GO:0005886">
    <property type="term" value="C:plasma membrane"/>
    <property type="evidence" value="ECO:0007669"/>
    <property type="project" value="TreeGrafter"/>
</dbReference>
<dbReference type="InterPro" id="IPR018297">
    <property type="entry name" value="A/G_cyclase_CS"/>
</dbReference>
<dbReference type="GO" id="GO:0000166">
    <property type="term" value="F:nucleotide binding"/>
    <property type="evidence" value="ECO:0007669"/>
    <property type="project" value="UniProtKB-KW"/>
</dbReference>
<evidence type="ECO:0000256" key="4">
    <source>
        <dbReference type="ARBA" id="ARBA00022741"/>
    </source>
</evidence>
<dbReference type="PANTHER" id="PTHR11920">
    <property type="entry name" value="GUANYLYL CYCLASE"/>
    <property type="match status" value="1"/>
</dbReference>
<dbReference type="InterPro" id="IPR050401">
    <property type="entry name" value="Cyclic_nucleotide_synthase"/>
</dbReference>
<dbReference type="CDD" id="cd07302">
    <property type="entry name" value="CHD"/>
    <property type="match status" value="1"/>
</dbReference>
<evidence type="ECO:0000256" key="10">
    <source>
        <dbReference type="RuleBase" id="RU000405"/>
    </source>
</evidence>
<evidence type="ECO:0000313" key="12">
    <source>
        <dbReference type="EMBL" id="PIO62118.1"/>
    </source>
</evidence>
<accession>A0A2G9TW26</accession>
<gene>
    <name evidence="12" type="ORF">TELCIR_16339</name>
</gene>
<dbReference type="AlphaFoldDB" id="A0A2G9TW26"/>
<keyword evidence="4" id="KW-0547">Nucleotide-binding</keyword>
<sequence length="269" mass="30009">CSNLMDYVFSMMEKYAASLEEEVEQRTKELVVVNLLNNLYMTFDSIIDAHDVYKVETIGDAYLCVSGLPRRNGAVVAGVVGLTMPRYCLFGDTVNTASRMESNGKPGRIHLSSEANRMLEKVGGFQTEKRGEVIIKIVLLSKCCSAAIIKAGLLFVKDVSRLEIFVGYRTSAAAVLIAEDRIKKEDLLPGYQFQWTSISAPVMISFEFFPGGRLIRSSASPESGEDHKFWTRNNVLNVVAINYVGHLPDVSFESVKRTMEQIKERARST</sequence>
<evidence type="ECO:0000256" key="9">
    <source>
        <dbReference type="ARBA" id="ARBA00023239"/>
    </source>
</evidence>
<dbReference type="InterPro" id="IPR029787">
    <property type="entry name" value="Nucleotide_cyclase"/>
</dbReference>
<keyword evidence="6" id="KW-0472">Membrane</keyword>
<evidence type="ECO:0000256" key="8">
    <source>
        <dbReference type="ARBA" id="ARBA00023180"/>
    </source>
</evidence>
<feature type="non-terminal residue" evidence="12">
    <location>
        <position position="1"/>
    </location>
</feature>
<evidence type="ECO:0000256" key="3">
    <source>
        <dbReference type="ARBA" id="ARBA00022692"/>
    </source>
</evidence>
<keyword evidence="7" id="KW-0675">Receptor</keyword>
<evidence type="ECO:0000259" key="11">
    <source>
        <dbReference type="PROSITE" id="PS50125"/>
    </source>
</evidence>
<comment type="subcellular location">
    <subcellularLocation>
        <location evidence="2">Membrane</location>
    </subcellularLocation>
</comment>
<dbReference type="OrthoDB" id="60033at2759"/>
<proteinExistence type="inferred from homology"/>
<keyword evidence="13" id="KW-1185">Reference proteome</keyword>
<dbReference type="SMART" id="SM00044">
    <property type="entry name" value="CYCc"/>
    <property type="match status" value="1"/>
</dbReference>
<dbReference type="EMBL" id="KZ352538">
    <property type="protein sequence ID" value="PIO62118.1"/>
    <property type="molecule type" value="Genomic_DNA"/>
</dbReference>
<evidence type="ECO:0000256" key="7">
    <source>
        <dbReference type="ARBA" id="ARBA00023170"/>
    </source>
</evidence>
<reference evidence="12 13" key="1">
    <citation type="submission" date="2015-09" db="EMBL/GenBank/DDBJ databases">
        <title>Draft genome of the parasitic nematode Teladorsagia circumcincta isolate WARC Sus (inbred).</title>
        <authorList>
            <person name="Mitreva M."/>
        </authorList>
    </citation>
    <scope>NUCLEOTIDE SEQUENCE [LARGE SCALE GENOMIC DNA]</scope>
    <source>
        <strain evidence="12 13">S</strain>
    </source>
</reference>
<comment type="catalytic activity">
    <reaction evidence="1">
        <text>GTP = 3',5'-cyclic GMP + diphosphate</text>
        <dbReference type="Rhea" id="RHEA:13665"/>
        <dbReference type="ChEBI" id="CHEBI:33019"/>
        <dbReference type="ChEBI" id="CHEBI:37565"/>
        <dbReference type="ChEBI" id="CHEBI:57746"/>
        <dbReference type="EC" id="4.6.1.2"/>
    </reaction>
</comment>
<keyword evidence="8" id="KW-0325">Glycoprotein</keyword>
<dbReference type="GO" id="GO:0035556">
    <property type="term" value="P:intracellular signal transduction"/>
    <property type="evidence" value="ECO:0007669"/>
    <property type="project" value="InterPro"/>
</dbReference>
<dbReference type="PANTHER" id="PTHR11920:SF495">
    <property type="entry name" value="RECEPTOR-TYPE GUANYLATE CYCLASE GCY-7"/>
    <property type="match status" value="1"/>
</dbReference>
<dbReference type="GO" id="GO:0001653">
    <property type="term" value="F:peptide receptor activity"/>
    <property type="evidence" value="ECO:0007669"/>
    <property type="project" value="TreeGrafter"/>
</dbReference>
<protein>
    <submittedName>
        <fullName evidence="12">Adenylate/guanylate cyclase catalytic domain protein</fullName>
    </submittedName>
</protein>
<evidence type="ECO:0000313" key="13">
    <source>
        <dbReference type="Proteomes" id="UP000230423"/>
    </source>
</evidence>
<dbReference type="Proteomes" id="UP000230423">
    <property type="component" value="Unassembled WGS sequence"/>
</dbReference>
<dbReference type="Gene3D" id="3.30.70.1230">
    <property type="entry name" value="Nucleotide cyclase"/>
    <property type="match status" value="2"/>
</dbReference>
<dbReference type="PROSITE" id="PS50125">
    <property type="entry name" value="GUANYLATE_CYCLASE_2"/>
    <property type="match status" value="1"/>
</dbReference>
<comment type="similarity">
    <text evidence="10">Belongs to the adenylyl cyclase class-4/guanylyl cyclase family.</text>
</comment>
<dbReference type="GO" id="GO:0004383">
    <property type="term" value="F:guanylate cyclase activity"/>
    <property type="evidence" value="ECO:0007669"/>
    <property type="project" value="UniProtKB-EC"/>
</dbReference>
<name>A0A2G9TW26_TELCI</name>
<evidence type="ECO:0000256" key="6">
    <source>
        <dbReference type="ARBA" id="ARBA00023136"/>
    </source>
</evidence>
<dbReference type="Pfam" id="PF00211">
    <property type="entry name" value="Guanylate_cyc"/>
    <property type="match status" value="2"/>
</dbReference>
<evidence type="ECO:0000256" key="1">
    <source>
        <dbReference type="ARBA" id="ARBA00001436"/>
    </source>
</evidence>
<organism evidence="12 13">
    <name type="scientific">Teladorsagia circumcincta</name>
    <name type="common">Brown stomach worm</name>
    <name type="synonym">Ostertagia circumcincta</name>
    <dbReference type="NCBI Taxonomy" id="45464"/>
    <lineage>
        <taxon>Eukaryota</taxon>
        <taxon>Metazoa</taxon>
        <taxon>Ecdysozoa</taxon>
        <taxon>Nematoda</taxon>
        <taxon>Chromadorea</taxon>
        <taxon>Rhabditida</taxon>
        <taxon>Rhabditina</taxon>
        <taxon>Rhabditomorpha</taxon>
        <taxon>Strongyloidea</taxon>
        <taxon>Trichostrongylidae</taxon>
        <taxon>Teladorsagia</taxon>
    </lineage>
</organism>
<keyword evidence="5" id="KW-1133">Transmembrane helix</keyword>
<feature type="non-terminal residue" evidence="12">
    <location>
        <position position="269"/>
    </location>
</feature>
<dbReference type="SUPFAM" id="SSF55073">
    <property type="entry name" value="Nucleotide cyclase"/>
    <property type="match status" value="1"/>
</dbReference>
<dbReference type="PROSITE" id="PS00452">
    <property type="entry name" value="GUANYLATE_CYCLASE_1"/>
    <property type="match status" value="1"/>
</dbReference>
<dbReference type="GO" id="GO:0007168">
    <property type="term" value="P:receptor guanylyl cyclase signaling pathway"/>
    <property type="evidence" value="ECO:0007669"/>
    <property type="project" value="TreeGrafter"/>
</dbReference>
<keyword evidence="9 10" id="KW-0456">Lyase</keyword>
<evidence type="ECO:0000256" key="5">
    <source>
        <dbReference type="ARBA" id="ARBA00022989"/>
    </source>
</evidence>
<dbReference type="GO" id="GO:0004016">
    <property type="term" value="F:adenylate cyclase activity"/>
    <property type="evidence" value="ECO:0007669"/>
    <property type="project" value="TreeGrafter"/>
</dbReference>
<feature type="domain" description="Guanylate cyclase" evidence="11">
    <location>
        <begin position="6"/>
        <end position="101"/>
    </location>
</feature>